<feature type="compositionally biased region" description="Basic and acidic residues" evidence="1">
    <location>
        <begin position="11"/>
        <end position="23"/>
    </location>
</feature>
<organism evidence="2 3">
    <name type="scientific">Psilocybe cyanescens</name>
    <dbReference type="NCBI Taxonomy" id="93625"/>
    <lineage>
        <taxon>Eukaryota</taxon>
        <taxon>Fungi</taxon>
        <taxon>Dikarya</taxon>
        <taxon>Basidiomycota</taxon>
        <taxon>Agaricomycotina</taxon>
        <taxon>Agaricomycetes</taxon>
        <taxon>Agaricomycetidae</taxon>
        <taxon>Agaricales</taxon>
        <taxon>Agaricineae</taxon>
        <taxon>Strophariaceae</taxon>
        <taxon>Psilocybe</taxon>
    </lineage>
</organism>
<feature type="region of interest" description="Disordered" evidence="1">
    <location>
        <begin position="1"/>
        <end position="80"/>
    </location>
</feature>
<dbReference type="AlphaFoldDB" id="A0A409XU54"/>
<reference evidence="2 3" key="1">
    <citation type="journal article" date="2018" name="Evol. Lett.">
        <title>Horizontal gene cluster transfer increased hallucinogenic mushroom diversity.</title>
        <authorList>
            <person name="Reynolds H.T."/>
            <person name="Vijayakumar V."/>
            <person name="Gluck-Thaler E."/>
            <person name="Korotkin H.B."/>
            <person name="Matheny P.B."/>
            <person name="Slot J.C."/>
        </authorList>
    </citation>
    <scope>NUCLEOTIDE SEQUENCE [LARGE SCALE GENOMIC DNA]</scope>
    <source>
        <strain evidence="2 3">2631</strain>
    </source>
</reference>
<feature type="region of interest" description="Disordered" evidence="1">
    <location>
        <begin position="201"/>
        <end position="237"/>
    </location>
</feature>
<gene>
    <name evidence="2" type="ORF">CVT25_000687</name>
</gene>
<evidence type="ECO:0000313" key="3">
    <source>
        <dbReference type="Proteomes" id="UP000283269"/>
    </source>
</evidence>
<dbReference type="InParanoid" id="A0A409XU54"/>
<feature type="compositionally biased region" description="Polar residues" evidence="1">
    <location>
        <begin position="1"/>
        <end position="10"/>
    </location>
</feature>
<dbReference type="Proteomes" id="UP000283269">
    <property type="component" value="Unassembled WGS sequence"/>
</dbReference>
<feature type="compositionally biased region" description="Low complexity" evidence="1">
    <location>
        <begin position="201"/>
        <end position="211"/>
    </location>
</feature>
<accession>A0A409XU54</accession>
<keyword evidence="3" id="KW-1185">Reference proteome</keyword>
<dbReference type="OrthoDB" id="10613711at2759"/>
<comment type="caution">
    <text evidence="2">The sequence shown here is derived from an EMBL/GenBank/DDBJ whole genome shotgun (WGS) entry which is preliminary data.</text>
</comment>
<protein>
    <submittedName>
        <fullName evidence="2">Uncharacterized protein</fullName>
    </submittedName>
</protein>
<feature type="compositionally biased region" description="Polar residues" evidence="1">
    <location>
        <begin position="212"/>
        <end position="237"/>
    </location>
</feature>
<evidence type="ECO:0000256" key="1">
    <source>
        <dbReference type="SAM" id="MobiDB-lite"/>
    </source>
</evidence>
<feature type="compositionally biased region" description="Low complexity" evidence="1">
    <location>
        <begin position="26"/>
        <end position="41"/>
    </location>
</feature>
<evidence type="ECO:0000313" key="2">
    <source>
        <dbReference type="EMBL" id="PPQ94359.1"/>
    </source>
</evidence>
<name>A0A409XU54_PSICY</name>
<sequence length="237" mass="27140">MYLQRFSQAHTDTEPKTFKKRFGDYASSTQGDSTTTTAGSSNNGHEPRSTSTSSPLRSLQGTQTPERSPRKRRKTSNVNDPKQRKLLDWGFIRQYLQAVPLIDVKHETRRISAQLVIENAKTNLYRERDAEFQAWKMHGGREGFLKYLYESYQIWDMKRLDGEKFPIPNSYEDAFKRVWDEIEPVATYQPDYYVVWTAVSPTSEPASGSSSRQPPSANNLTGPSQSPMKEMNASRSL</sequence>
<proteinExistence type="predicted"/>
<feature type="compositionally biased region" description="Low complexity" evidence="1">
    <location>
        <begin position="49"/>
        <end position="59"/>
    </location>
</feature>
<dbReference type="EMBL" id="NHYD01000369">
    <property type="protein sequence ID" value="PPQ94359.1"/>
    <property type="molecule type" value="Genomic_DNA"/>
</dbReference>